<accession>A0A6G9ANT6</accession>
<dbReference type="RefSeq" id="WP_167209519.1">
    <property type="nucleotide sequence ID" value="NZ_CP050063.1"/>
</dbReference>
<protein>
    <recommendedName>
        <fullName evidence="4">Lipocalin-like domain-containing protein</fullName>
    </recommendedName>
</protein>
<gene>
    <name evidence="2" type="ORF">G8759_15655</name>
</gene>
<proteinExistence type="predicted"/>
<keyword evidence="3" id="KW-1185">Reference proteome</keyword>
<keyword evidence="1" id="KW-0732">Signal</keyword>
<dbReference type="Proteomes" id="UP000501802">
    <property type="component" value="Chromosome"/>
</dbReference>
<feature type="signal peptide" evidence="1">
    <location>
        <begin position="1"/>
        <end position="18"/>
    </location>
</feature>
<organism evidence="2 3">
    <name type="scientific">Spirosoma aureum</name>
    <dbReference type="NCBI Taxonomy" id="2692134"/>
    <lineage>
        <taxon>Bacteria</taxon>
        <taxon>Pseudomonadati</taxon>
        <taxon>Bacteroidota</taxon>
        <taxon>Cytophagia</taxon>
        <taxon>Cytophagales</taxon>
        <taxon>Cytophagaceae</taxon>
        <taxon>Spirosoma</taxon>
    </lineage>
</organism>
<evidence type="ECO:0008006" key="4">
    <source>
        <dbReference type="Google" id="ProtNLM"/>
    </source>
</evidence>
<evidence type="ECO:0000313" key="3">
    <source>
        <dbReference type="Proteomes" id="UP000501802"/>
    </source>
</evidence>
<evidence type="ECO:0000256" key="1">
    <source>
        <dbReference type="SAM" id="SignalP"/>
    </source>
</evidence>
<reference evidence="2 3" key="1">
    <citation type="submission" date="2020-03" db="EMBL/GenBank/DDBJ databases">
        <authorList>
            <person name="Kim M.K."/>
        </authorList>
    </citation>
    <scope>NUCLEOTIDE SEQUENCE [LARGE SCALE GENOMIC DNA]</scope>
    <source>
        <strain evidence="2 3">BT328</strain>
    </source>
</reference>
<dbReference type="AlphaFoldDB" id="A0A6G9ANT6"/>
<dbReference type="EMBL" id="CP050063">
    <property type="protein sequence ID" value="QIP13945.1"/>
    <property type="molecule type" value="Genomic_DNA"/>
</dbReference>
<evidence type="ECO:0000313" key="2">
    <source>
        <dbReference type="EMBL" id="QIP13945.1"/>
    </source>
</evidence>
<feature type="chain" id="PRO_5026356422" description="Lipocalin-like domain-containing protein" evidence="1">
    <location>
        <begin position="19"/>
        <end position="142"/>
    </location>
</feature>
<dbReference type="KEGG" id="spib:G8759_15655"/>
<name>A0A6G9ANT6_9BACT</name>
<sequence length="142" mass="15624">MKNLILFALLLSSTLSFGQCDKDVMLTSSKTDYLDGSGTVQRTENEQSTIEISKSQVIITPGNSNHKMTGKVESATCNWPTAYQEGKMVIKAVFDDPSGESRHATLTIDGKAGIVTFLMEIAEMPDKKIRVSVNSFKENKKE</sequence>